<feature type="transmembrane region" description="Helical" evidence="16">
    <location>
        <begin position="453"/>
        <end position="471"/>
    </location>
</feature>
<feature type="transmembrane region" description="Helical" evidence="16">
    <location>
        <begin position="666"/>
        <end position="684"/>
    </location>
</feature>
<evidence type="ECO:0000256" key="15">
    <source>
        <dbReference type="PIRSR" id="PIRSR600175-1"/>
    </source>
</evidence>
<evidence type="ECO:0000256" key="5">
    <source>
        <dbReference type="ARBA" id="ARBA00022847"/>
    </source>
</evidence>
<dbReference type="GO" id="GO:0005886">
    <property type="term" value="C:plasma membrane"/>
    <property type="evidence" value="ECO:0007669"/>
    <property type="project" value="TreeGrafter"/>
</dbReference>
<keyword evidence="3" id="KW-0813">Transport</keyword>
<feature type="transmembrane region" description="Helical" evidence="16">
    <location>
        <begin position="483"/>
        <end position="504"/>
    </location>
</feature>
<comment type="function">
    <text evidence="13">Unusual broad substrate spectrum amino acid:sodium cotransporter that promotes absorption of the D isomers of essential amino acids. Neutral amino acids are the preferred substrates, especially methionine and phenylalanine.</text>
</comment>
<comment type="caution">
    <text evidence="17">The sequence shown here is derived from an EMBL/GenBank/DDBJ whole genome shotgun (WGS) entry which is preliminary data.</text>
</comment>
<feature type="binding site" evidence="15">
    <location>
        <position position="539"/>
    </location>
    <ligand>
        <name>Na(+)</name>
        <dbReference type="ChEBI" id="CHEBI:29101"/>
        <label>1</label>
    </ligand>
</feature>
<feature type="transmembrane region" description="Helical" evidence="16">
    <location>
        <begin position="565"/>
        <end position="586"/>
    </location>
</feature>
<evidence type="ECO:0000256" key="14">
    <source>
        <dbReference type="ARBA" id="ARBA00040215"/>
    </source>
</evidence>
<feature type="binding site" evidence="15">
    <location>
        <position position="642"/>
    </location>
    <ligand>
        <name>Na(+)</name>
        <dbReference type="ChEBI" id="CHEBI:29101"/>
        <label>1</label>
    </ligand>
</feature>
<dbReference type="GO" id="GO:0089718">
    <property type="term" value="P:amino acid import across plasma membrane"/>
    <property type="evidence" value="ECO:0007669"/>
    <property type="project" value="TreeGrafter"/>
</dbReference>
<dbReference type="PRINTS" id="PR00176">
    <property type="entry name" value="NANEUSMPORT"/>
</dbReference>
<evidence type="ECO:0000256" key="12">
    <source>
        <dbReference type="ARBA" id="ARBA00023201"/>
    </source>
</evidence>
<evidence type="ECO:0000313" key="18">
    <source>
        <dbReference type="Proteomes" id="UP000285301"/>
    </source>
</evidence>
<keyword evidence="10 16" id="KW-0472">Membrane</keyword>
<dbReference type="AlphaFoldDB" id="A0A3S3NF11"/>
<feature type="transmembrane region" description="Helical" evidence="16">
    <location>
        <begin position="626"/>
        <end position="645"/>
    </location>
</feature>
<feature type="transmembrane region" description="Helical" evidence="16">
    <location>
        <begin position="373"/>
        <end position="404"/>
    </location>
</feature>
<evidence type="ECO:0000256" key="16">
    <source>
        <dbReference type="SAM" id="Phobius"/>
    </source>
</evidence>
<keyword evidence="9" id="KW-0406">Ion transport</keyword>
<keyword evidence="5" id="KW-0769">Symport</keyword>
<organism evidence="17 18">
    <name type="scientific">Dinothrombium tinctorium</name>
    <dbReference type="NCBI Taxonomy" id="1965070"/>
    <lineage>
        <taxon>Eukaryota</taxon>
        <taxon>Metazoa</taxon>
        <taxon>Ecdysozoa</taxon>
        <taxon>Arthropoda</taxon>
        <taxon>Chelicerata</taxon>
        <taxon>Arachnida</taxon>
        <taxon>Acari</taxon>
        <taxon>Acariformes</taxon>
        <taxon>Trombidiformes</taxon>
        <taxon>Prostigmata</taxon>
        <taxon>Anystina</taxon>
        <taxon>Parasitengona</taxon>
        <taxon>Trombidioidea</taxon>
        <taxon>Trombidiidae</taxon>
        <taxon>Dinothrombium</taxon>
    </lineage>
</organism>
<keyword evidence="11" id="KW-0325">Glycoprotein</keyword>
<comment type="subcellular location">
    <subcellularLocation>
        <location evidence="1">Membrane</location>
        <topology evidence="1">Multi-pass membrane protein</topology>
    </subcellularLocation>
</comment>
<feature type="binding site" evidence="15">
    <location>
        <position position="638"/>
    </location>
    <ligand>
        <name>Na(+)</name>
        <dbReference type="ChEBI" id="CHEBI:29101"/>
        <label>1</label>
    </ligand>
</feature>
<dbReference type="PANTHER" id="PTHR11616">
    <property type="entry name" value="SODIUM/CHLORIDE DEPENDENT TRANSPORTER"/>
    <property type="match status" value="1"/>
</dbReference>
<feature type="transmembrane region" description="Helical" evidence="16">
    <location>
        <begin position="742"/>
        <end position="761"/>
    </location>
</feature>
<feature type="transmembrane region" description="Helical" evidence="16">
    <location>
        <begin position="268"/>
        <end position="291"/>
    </location>
</feature>
<comment type="similarity">
    <text evidence="2">Belongs to the sodium:neurotransmitter symporter (SNF) (TC 2.A.22) family.</text>
</comment>
<feature type="transmembrane region" description="Helical" evidence="16">
    <location>
        <begin position="233"/>
        <end position="256"/>
    </location>
</feature>
<reference evidence="17 18" key="1">
    <citation type="journal article" date="2018" name="Gigascience">
        <title>Genomes of trombidid mites reveal novel predicted allergens and laterally-transferred genes associated with secondary metabolism.</title>
        <authorList>
            <person name="Dong X."/>
            <person name="Chaisiri K."/>
            <person name="Xia D."/>
            <person name="Armstrong S.D."/>
            <person name="Fang Y."/>
            <person name="Donnelly M.J."/>
            <person name="Kadowaki T."/>
            <person name="McGarry J.W."/>
            <person name="Darby A.C."/>
            <person name="Makepeace B.L."/>
        </authorList>
    </citation>
    <scope>NUCLEOTIDE SEQUENCE [LARGE SCALE GENOMIC DNA]</scope>
    <source>
        <strain evidence="17">UoL-WK</strain>
    </source>
</reference>
<sequence length="837" mass="95233">GGSNGVLYFLTPDWQKIFDPIVWYRAAEQSFFSLNICLGCITMYSSYNRFDNNVYKDSMIISVMDTMTSILAGCVVFAVLGSMAHQNNTEISNFVNLQGEELAFIVYPRVFSSLKILPNLWSALFFLMLYVLGLGSSICQVETVLTCVREEFSNLQERKYLIAFVACILYTIGGFSLTNNVGKQVLKILNNYGVGSALFLFGVLQMIGIMWIYGSSKFFADLQFMSGKTVGTFWKITWTFICPIVLIIIFVCGTYMEAFSEKEMNVNAILGWSFAAFALLPIPFWAIVVLLKNPGTLRERMKQAITPTNDWGPSDPHHFQKWKNEIMLKNDGSFLIVYFILLFLIGRPIYYFEISFGQFSGKGPIKAWKSVPILKGIGFAQMLSVSYVIIFYNYIMALTLYYLFLSFQSPLPWSLPSKEWTSSCYLNNTSNVTCEKPLSQEFFENSVLYSSTWFNWRLAGCLTLSWLIVYLSIIKSVTSLGKIAYFTAIYPYLVLFALLIISLMQEGGSNGVLYFITPDWQKILDPIVWYRAVEQSFFSLNICFGCAMMYSSYNRFDNNVYRDSIIISVMDTMTSILAGCVVFAVLGSMAHQNNTEISQFASLQGEELAFVVYTRVFSSLKILPNLWSSLFFLMLYVLGLGSSVSQVETVLTCIRDEFTNLQERKYLIALVACILYNIGGFTLTNNYGRQVLKILNNYGVGSAAFLYGVLQMIGIMWIYGYERFSADLQFMSGKSVGIFWKVTWTFICPIVLIIIFVWGTYDEAKSAKELNIIAVLGWAFAAFALSQIPFWAIVVLFKNRGTIKERLKQAFTPECDWGPADPHHFQKWQNDKKIRSE</sequence>
<dbReference type="GO" id="GO:0015179">
    <property type="term" value="F:L-amino acid transmembrane transporter activity"/>
    <property type="evidence" value="ECO:0007669"/>
    <property type="project" value="TreeGrafter"/>
</dbReference>
<feature type="transmembrane region" description="Helical" evidence="16">
    <location>
        <begin position="536"/>
        <end position="553"/>
    </location>
</feature>
<feature type="non-terminal residue" evidence="17">
    <location>
        <position position="1"/>
    </location>
</feature>
<evidence type="ECO:0000256" key="1">
    <source>
        <dbReference type="ARBA" id="ARBA00004141"/>
    </source>
</evidence>
<dbReference type="GO" id="GO:0046872">
    <property type="term" value="F:metal ion binding"/>
    <property type="evidence" value="ECO:0007669"/>
    <property type="project" value="UniProtKB-KW"/>
</dbReference>
<dbReference type="Proteomes" id="UP000285301">
    <property type="component" value="Unassembled WGS sequence"/>
</dbReference>
<evidence type="ECO:0000256" key="11">
    <source>
        <dbReference type="ARBA" id="ARBA00023180"/>
    </source>
</evidence>
<feature type="transmembrane region" description="Helical" evidence="16">
    <location>
        <begin position="59"/>
        <end position="80"/>
    </location>
</feature>
<feature type="transmembrane region" description="Helical" evidence="16">
    <location>
        <begin position="189"/>
        <end position="213"/>
    </location>
</feature>
<evidence type="ECO:0000256" key="7">
    <source>
        <dbReference type="ARBA" id="ARBA00022989"/>
    </source>
</evidence>
<dbReference type="PROSITE" id="PS50267">
    <property type="entry name" value="NA_NEUROTRAN_SYMP_3"/>
    <property type="match status" value="2"/>
</dbReference>
<feature type="non-terminal residue" evidence="17">
    <location>
        <position position="837"/>
    </location>
</feature>
<name>A0A3S3NF11_9ACAR</name>
<dbReference type="SUPFAM" id="SSF161070">
    <property type="entry name" value="SNF-like"/>
    <property type="match status" value="2"/>
</dbReference>
<feature type="transmembrane region" description="Helical" evidence="16">
    <location>
        <begin position="158"/>
        <end position="177"/>
    </location>
</feature>
<dbReference type="CDD" id="cd10324">
    <property type="entry name" value="SLC6sbd"/>
    <property type="match status" value="1"/>
</dbReference>
<evidence type="ECO:0000313" key="17">
    <source>
        <dbReference type="EMBL" id="RWS01350.1"/>
    </source>
</evidence>
<keyword evidence="7 16" id="KW-1133">Transmembrane helix</keyword>
<feature type="transmembrane region" description="Helical" evidence="16">
    <location>
        <begin position="332"/>
        <end position="352"/>
    </location>
</feature>
<feature type="transmembrane region" description="Helical" evidence="16">
    <location>
        <begin position="119"/>
        <end position="138"/>
    </location>
</feature>
<evidence type="ECO:0000256" key="13">
    <source>
        <dbReference type="ARBA" id="ARBA00037785"/>
    </source>
</evidence>
<dbReference type="OrthoDB" id="6581954at2759"/>
<protein>
    <recommendedName>
        <fullName evidence="14">Sodium-dependent nutrient amino acid transporter 1</fullName>
    </recommendedName>
</protein>
<keyword evidence="8 15" id="KW-0915">Sodium</keyword>
<keyword evidence="12" id="KW-0739">Sodium transport</keyword>
<evidence type="ECO:0000256" key="3">
    <source>
        <dbReference type="ARBA" id="ARBA00022448"/>
    </source>
</evidence>
<evidence type="ECO:0000256" key="2">
    <source>
        <dbReference type="ARBA" id="ARBA00006459"/>
    </source>
</evidence>
<dbReference type="InterPro" id="IPR037272">
    <property type="entry name" value="SNS_sf"/>
</dbReference>
<feature type="transmembrane region" description="Helical" evidence="16">
    <location>
        <begin position="773"/>
        <end position="797"/>
    </location>
</feature>
<accession>A0A3S3NF11</accession>
<evidence type="ECO:0000256" key="4">
    <source>
        <dbReference type="ARBA" id="ARBA00022692"/>
    </source>
</evidence>
<dbReference type="EMBL" id="NCKU01009343">
    <property type="protein sequence ID" value="RWS01350.1"/>
    <property type="molecule type" value="Genomic_DNA"/>
</dbReference>
<keyword evidence="15" id="KW-0479">Metal-binding</keyword>
<gene>
    <name evidence="17" type="ORF">B4U79_14982</name>
</gene>
<dbReference type="Pfam" id="PF00209">
    <property type="entry name" value="SNF"/>
    <property type="match status" value="2"/>
</dbReference>
<keyword evidence="4 16" id="KW-0812">Transmembrane</keyword>
<keyword evidence="6" id="KW-0029">Amino-acid transport</keyword>
<evidence type="ECO:0000256" key="6">
    <source>
        <dbReference type="ARBA" id="ARBA00022970"/>
    </source>
</evidence>
<dbReference type="PANTHER" id="PTHR11616:SF321">
    <property type="entry name" value="SODIUM-DEPENDENT NUTRIENT AMINO ACID TRANSPORTER 1-RELATED"/>
    <property type="match status" value="1"/>
</dbReference>
<evidence type="ECO:0000256" key="10">
    <source>
        <dbReference type="ARBA" id="ARBA00023136"/>
    </source>
</evidence>
<proteinExistence type="inferred from homology"/>
<evidence type="ECO:0000256" key="8">
    <source>
        <dbReference type="ARBA" id="ARBA00023053"/>
    </source>
</evidence>
<feature type="transmembrane region" description="Helical" evidence="16">
    <location>
        <begin position="704"/>
        <end position="721"/>
    </location>
</feature>
<dbReference type="GO" id="GO:0005283">
    <property type="term" value="F:amino acid:sodium symporter activity"/>
    <property type="evidence" value="ECO:0007669"/>
    <property type="project" value="TreeGrafter"/>
</dbReference>
<evidence type="ECO:0000256" key="9">
    <source>
        <dbReference type="ARBA" id="ARBA00023065"/>
    </source>
</evidence>
<keyword evidence="18" id="KW-1185">Reference proteome</keyword>
<dbReference type="InterPro" id="IPR000175">
    <property type="entry name" value="Na/ntran_symport"/>
</dbReference>